<dbReference type="Proteomes" id="UP000499080">
    <property type="component" value="Unassembled WGS sequence"/>
</dbReference>
<accession>A0A4Y2JZH3</accession>
<keyword evidence="2" id="KW-1185">Reference proteome</keyword>
<protein>
    <submittedName>
        <fullName evidence="1">Uncharacterized protein</fullName>
    </submittedName>
</protein>
<evidence type="ECO:0000313" key="1">
    <source>
        <dbReference type="EMBL" id="GBM95470.1"/>
    </source>
</evidence>
<comment type="caution">
    <text evidence="1">The sequence shown here is derived from an EMBL/GenBank/DDBJ whole genome shotgun (WGS) entry which is preliminary data.</text>
</comment>
<sequence length="119" mass="13262">MSFRTLPPTTVPNFKTTPFFSIRRFLAFVDWTRIKRPPAGVMRKFGNWVPAQVSYSLSDCGSKLRDPSQNIPSVASKRDVNKTKLLIYCPVSNVLLLVWSGSLESKVPAHVASSSSYPS</sequence>
<evidence type="ECO:0000313" key="2">
    <source>
        <dbReference type="Proteomes" id="UP000499080"/>
    </source>
</evidence>
<dbReference type="EMBL" id="BGPR01004060">
    <property type="protein sequence ID" value="GBM95470.1"/>
    <property type="molecule type" value="Genomic_DNA"/>
</dbReference>
<dbReference type="AlphaFoldDB" id="A0A4Y2JZH3"/>
<proteinExistence type="predicted"/>
<gene>
    <name evidence="1" type="ORF">AVEN_213838_1</name>
</gene>
<name>A0A4Y2JZH3_ARAVE</name>
<organism evidence="1 2">
    <name type="scientific">Araneus ventricosus</name>
    <name type="common">Orbweaver spider</name>
    <name type="synonym">Epeira ventricosa</name>
    <dbReference type="NCBI Taxonomy" id="182803"/>
    <lineage>
        <taxon>Eukaryota</taxon>
        <taxon>Metazoa</taxon>
        <taxon>Ecdysozoa</taxon>
        <taxon>Arthropoda</taxon>
        <taxon>Chelicerata</taxon>
        <taxon>Arachnida</taxon>
        <taxon>Araneae</taxon>
        <taxon>Araneomorphae</taxon>
        <taxon>Entelegynae</taxon>
        <taxon>Araneoidea</taxon>
        <taxon>Araneidae</taxon>
        <taxon>Araneus</taxon>
    </lineage>
</organism>
<reference evidence="1 2" key="1">
    <citation type="journal article" date="2019" name="Sci. Rep.">
        <title>Orb-weaving spider Araneus ventricosus genome elucidates the spidroin gene catalogue.</title>
        <authorList>
            <person name="Kono N."/>
            <person name="Nakamura H."/>
            <person name="Ohtoshi R."/>
            <person name="Moran D.A.P."/>
            <person name="Shinohara A."/>
            <person name="Yoshida Y."/>
            <person name="Fujiwara M."/>
            <person name="Mori M."/>
            <person name="Tomita M."/>
            <person name="Arakawa K."/>
        </authorList>
    </citation>
    <scope>NUCLEOTIDE SEQUENCE [LARGE SCALE GENOMIC DNA]</scope>
</reference>